<proteinExistence type="predicted"/>
<sequence>MDVMKQAAALKGQLIDFALSPRFARELNKAFEQSDPEGLADGEAAVSMIIDHFVLQRRLASGDTVIDRFLRAHPRLSPQEREMILGWRDVVEGIFEVQGKDQDAVILFNLIDELTYRVRSNMGKSAFRPIRKGMFLICRLVPLGEDWLVSANISLFPADARDQLLTQAAEFGLRNPKLVFRNPDKLATARRILTEQRDVFIDLYGAEYIVVRGEDVAPRYDAFMRACMDRAEPGNTSPLPGFTLPDDLLEAETVAIHFDPETGISLYLDFGLLQELFANPKLINRRRYRESLTSYLRGDDISPAAIKLLTEPDPDNAGVVFGKLLKKKDFSWPEHGESLLRRYKARYFDEPQLPTTVPVSGMMAGHLRNALREESSEP</sequence>
<organism evidence="1 2">
    <name type="scientific">Nonomuraea spiralis</name>
    <dbReference type="NCBI Taxonomy" id="46182"/>
    <lineage>
        <taxon>Bacteria</taxon>
        <taxon>Bacillati</taxon>
        <taxon>Actinomycetota</taxon>
        <taxon>Actinomycetes</taxon>
        <taxon>Streptosporangiales</taxon>
        <taxon>Streptosporangiaceae</taxon>
        <taxon>Nonomuraea</taxon>
    </lineage>
</organism>
<gene>
    <name evidence="1" type="ORF">ACFFV7_53885</name>
</gene>
<evidence type="ECO:0000313" key="1">
    <source>
        <dbReference type="EMBL" id="MFB9210160.1"/>
    </source>
</evidence>
<protein>
    <submittedName>
        <fullName evidence="1">Uncharacterized protein</fullName>
    </submittedName>
</protein>
<dbReference type="EMBL" id="JBHMEI010000112">
    <property type="protein sequence ID" value="MFB9210160.1"/>
    <property type="molecule type" value="Genomic_DNA"/>
</dbReference>
<accession>A0ABV5J1S1</accession>
<dbReference type="RefSeq" id="WP_189653660.1">
    <property type="nucleotide sequence ID" value="NZ_BMRC01000045.1"/>
</dbReference>
<evidence type="ECO:0000313" key="2">
    <source>
        <dbReference type="Proteomes" id="UP001589647"/>
    </source>
</evidence>
<reference evidence="1 2" key="1">
    <citation type="submission" date="2024-09" db="EMBL/GenBank/DDBJ databases">
        <authorList>
            <person name="Sun Q."/>
            <person name="Mori K."/>
        </authorList>
    </citation>
    <scope>NUCLEOTIDE SEQUENCE [LARGE SCALE GENOMIC DNA]</scope>
    <source>
        <strain evidence="1 2">CCM 3426</strain>
    </source>
</reference>
<dbReference type="InterPro" id="IPR058292">
    <property type="entry name" value="DUF7986"/>
</dbReference>
<comment type="caution">
    <text evidence="1">The sequence shown here is derived from an EMBL/GenBank/DDBJ whole genome shotgun (WGS) entry which is preliminary data.</text>
</comment>
<keyword evidence="2" id="KW-1185">Reference proteome</keyword>
<name>A0ABV5J1S1_9ACTN</name>
<dbReference type="Proteomes" id="UP001589647">
    <property type="component" value="Unassembled WGS sequence"/>
</dbReference>
<dbReference type="Pfam" id="PF25948">
    <property type="entry name" value="DUF7986"/>
    <property type="match status" value="1"/>
</dbReference>